<dbReference type="OMA" id="HVHTPIK"/>
<dbReference type="Ensembl" id="ENSGACT00000018024.1">
    <property type="protein sequence ID" value="ENSGACP00000017989.1"/>
    <property type="gene ID" value="ENSGACG00000013610.1"/>
</dbReference>
<organism evidence="1">
    <name type="scientific">Gasterosteus aculeatus</name>
    <name type="common">Three-spined stickleback</name>
    <dbReference type="NCBI Taxonomy" id="69293"/>
    <lineage>
        <taxon>Eukaryota</taxon>
        <taxon>Metazoa</taxon>
        <taxon>Chordata</taxon>
        <taxon>Craniata</taxon>
        <taxon>Vertebrata</taxon>
        <taxon>Euteleostomi</taxon>
        <taxon>Actinopterygii</taxon>
        <taxon>Neopterygii</taxon>
        <taxon>Teleostei</taxon>
        <taxon>Neoteleostei</taxon>
        <taxon>Acanthomorphata</taxon>
        <taxon>Eupercaria</taxon>
        <taxon>Perciformes</taxon>
        <taxon>Cottioidei</taxon>
        <taxon>Gasterosteales</taxon>
        <taxon>Gasterosteidae</taxon>
        <taxon>Gasterosteus</taxon>
    </lineage>
</organism>
<reference evidence="1" key="1">
    <citation type="submission" date="2006-01" db="EMBL/GenBank/DDBJ databases">
        <authorList>
            <person name="Lindblad-Toh K."/>
            <person name="Mauceli E."/>
            <person name="Grabherr M."/>
            <person name="Chang J.L."/>
            <person name="Lander E.S."/>
        </authorList>
    </citation>
    <scope>NUCLEOTIDE SEQUENCE [LARGE SCALE GENOMIC DNA]</scope>
</reference>
<protein>
    <submittedName>
        <fullName evidence="1">Uncharacterized protein</fullName>
    </submittedName>
</protein>
<accession>G3PK59</accession>
<name>G3PK59_GASAC</name>
<dbReference type="Bgee" id="ENSGACG00000013610">
    <property type="expression patterns" value="Expressed in intestinal epithelial cell and 2 other cell types or tissues"/>
</dbReference>
<proteinExistence type="predicted"/>
<dbReference type="STRING" id="69293.ENSGACP00000017989"/>
<evidence type="ECO:0000313" key="1">
    <source>
        <dbReference type="Ensembl" id="ENSGACP00000017989.1"/>
    </source>
</evidence>
<sequence>TQTRQSFDNILLLKKILNGLSPSYLSELLHVHTPIKALRSSNQMLLDVPGSRLKTRGDQAFSVAAPNLWNSLPIHVRTARTIATFKSLLKTHYYSLAFN</sequence>
<dbReference type="InParanoid" id="G3PK59"/>
<dbReference type="AlphaFoldDB" id="G3PK59"/>
<reference evidence="1" key="2">
    <citation type="submission" date="2024-04" db="UniProtKB">
        <authorList>
            <consortium name="Ensembl"/>
        </authorList>
    </citation>
    <scope>IDENTIFICATION</scope>
</reference>